<feature type="compositionally biased region" description="Polar residues" evidence="3">
    <location>
        <begin position="461"/>
        <end position="471"/>
    </location>
</feature>
<dbReference type="EMBL" id="JBAMIC010000003">
    <property type="protein sequence ID" value="KAK7109322.1"/>
    <property type="molecule type" value="Genomic_DNA"/>
</dbReference>
<evidence type="ECO:0000259" key="4">
    <source>
        <dbReference type="Pfam" id="PF16516"/>
    </source>
</evidence>
<dbReference type="InterPro" id="IPR032419">
    <property type="entry name" value="CC2-LZ_dom"/>
</dbReference>
<dbReference type="Gene3D" id="1.20.5.990">
    <property type="entry name" value="Nemo cc2-lz domain - 1d5 darpin complex"/>
    <property type="match status" value="1"/>
</dbReference>
<comment type="caution">
    <text evidence="5">The sequence shown here is derived from an EMBL/GenBank/DDBJ whole genome shotgun (WGS) entry which is preliminary data.</text>
</comment>
<keyword evidence="1 2" id="KW-0175">Coiled coil</keyword>
<evidence type="ECO:0000256" key="2">
    <source>
        <dbReference type="SAM" id="Coils"/>
    </source>
</evidence>
<name>A0AAN9GI52_9CAEN</name>
<feature type="region of interest" description="Disordered" evidence="3">
    <location>
        <begin position="461"/>
        <end position="487"/>
    </location>
</feature>
<feature type="coiled-coil region" evidence="2">
    <location>
        <begin position="276"/>
        <end position="372"/>
    </location>
</feature>
<dbReference type="GO" id="GO:0000281">
    <property type="term" value="P:mitotic cytokinesis"/>
    <property type="evidence" value="ECO:0007669"/>
    <property type="project" value="InterPro"/>
</dbReference>
<reference evidence="5 6" key="1">
    <citation type="submission" date="2024-02" db="EMBL/GenBank/DDBJ databases">
        <title>Chromosome-scale genome assembly of the rough periwinkle Littorina saxatilis.</title>
        <authorList>
            <person name="De Jode A."/>
            <person name="Faria R."/>
            <person name="Formenti G."/>
            <person name="Sims Y."/>
            <person name="Smith T.P."/>
            <person name="Tracey A."/>
            <person name="Wood J.M.D."/>
            <person name="Zagrodzka Z.B."/>
            <person name="Johannesson K."/>
            <person name="Butlin R.K."/>
            <person name="Leder E.H."/>
        </authorList>
    </citation>
    <scope>NUCLEOTIDE SEQUENCE [LARGE SCALE GENOMIC DNA]</scope>
    <source>
        <strain evidence="5">Snail1</strain>
        <tissue evidence="5">Muscle</tissue>
    </source>
</reference>
<keyword evidence="6" id="KW-1185">Reference proteome</keyword>
<dbReference type="PANTHER" id="PTHR31838">
    <property type="entry name" value="CENTROSOMAL PROTEIN OF 55 KDA"/>
    <property type="match status" value="1"/>
</dbReference>
<dbReference type="Pfam" id="PF16516">
    <property type="entry name" value="CC2-LZ"/>
    <property type="match status" value="1"/>
</dbReference>
<feature type="coiled-coil region" evidence="2">
    <location>
        <begin position="61"/>
        <end position="95"/>
    </location>
</feature>
<organism evidence="5 6">
    <name type="scientific">Littorina saxatilis</name>
    <dbReference type="NCBI Taxonomy" id="31220"/>
    <lineage>
        <taxon>Eukaryota</taxon>
        <taxon>Metazoa</taxon>
        <taxon>Spiralia</taxon>
        <taxon>Lophotrochozoa</taxon>
        <taxon>Mollusca</taxon>
        <taxon>Gastropoda</taxon>
        <taxon>Caenogastropoda</taxon>
        <taxon>Littorinimorpha</taxon>
        <taxon>Littorinoidea</taxon>
        <taxon>Littorinidae</taxon>
        <taxon>Littorina</taxon>
    </lineage>
</organism>
<feature type="region of interest" description="Disordered" evidence="3">
    <location>
        <begin position="544"/>
        <end position="567"/>
    </location>
</feature>
<dbReference type="GO" id="GO:0051896">
    <property type="term" value="P:regulation of phosphatidylinositol 3-kinase/protein kinase B signal transduction"/>
    <property type="evidence" value="ECO:0007669"/>
    <property type="project" value="InterPro"/>
</dbReference>
<evidence type="ECO:0000313" key="5">
    <source>
        <dbReference type="EMBL" id="KAK7109322.1"/>
    </source>
</evidence>
<dbReference type="AlphaFoldDB" id="A0AAN9GI52"/>
<gene>
    <name evidence="5" type="ORF">V1264_013380</name>
</gene>
<dbReference type="PANTHER" id="PTHR31838:SF1">
    <property type="entry name" value="CENTROSOMAL PROTEIN OF 55 KDA"/>
    <property type="match status" value="1"/>
</dbReference>
<evidence type="ECO:0000256" key="1">
    <source>
        <dbReference type="ARBA" id="ARBA00023054"/>
    </source>
</evidence>
<proteinExistence type="predicted"/>
<sequence>MKDLSLTSDPMRGEGVSVCGPQEGKMECELSAYRRKVDQMTVLLKHYQTELESHKVRRDGVETVSRLLAEARQENALLKRNQVALETTVKNLQNRLTVNGVTSLPGTEDNEVIVPGTSTQTLTKLAVENKRLRSLLQKDTGSEINDDSLRKQSITEDPDLVERLEAENKSMKMKLSDLEALFKASNNDKDRQLAEFKDQLEQHRAGTGSGSGQTGLHGLKEHLHTFMSHCQHLEAQLNQAQVEQSTAPATGESTIQLKPVAKQAVERTDSVDGVDSRQLLEEKQKLQDRVEEVTKMNQRWQEFFNERDRYTQSLEQKVKDLEERLKQAMRSGPTEEFNRRIEQVLEKSQKEQQQVEDMRRKAEEEVAQLRQEVLTRDAHVYQLESQVNILSRSVKQHGPTEMGATIEHLKAQIQVCTEDFEKERQDRQVALQKVASLQDQVVRLNKLNTSLQTLVCNQVGQAPRSSSQEHSQYGHHDPNTLQPRGGHYQYPHSTLDYDGPASPPSNDNWRDFPNFDYELPNRVQGVLAPGHTSMPGTTVELVARGSNSKPKHSLSDSALGGDGRKQENVLTCPKCNKEFCEERQGELLAHMDVCWE</sequence>
<evidence type="ECO:0000313" key="6">
    <source>
        <dbReference type="Proteomes" id="UP001374579"/>
    </source>
</evidence>
<dbReference type="InterPro" id="IPR038926">
    <property type="entry name" value="CEP55"/>
</dbReference>
<protein>
    <recommendedName>
        <fullName evidence="4">NF-kappa-B essential modulator NEMO CC2-LZ domain-containing protein</fullName>
    </recommendedName>
</protein>
<accession>A0AAN9GI52</accession>
<feature type="coiled-coil region" evidence="2">
    <location>
        <begin position="406"/>
        <end position="440"/>
    </location>
</feature>
<dbReference type="Proteomes" id="UP001374579">
    <property type="component" value="Unassembled WGS sequence"/>
</dbReference>
<feature type="domain" description="NF-kappa-B essential modulator NEMO CC2-LZ" evidence="4">
    <location>
        <begin position="352"/>
        <end position="452"/>
    </location>
</feature>
<evidence type="ECO:0000256" key="3">
    <source>
        <dbReference type="SAM" id="MobiDB-lite"/>
    </source>
</evidence>